<accession>A0A4V2FR41</accession>
<dbReference type="EMBL" id="SHKL01000001">
    <property type="protein sequence ID" value="RZT87150.1"/>
    <property type="molecule type" value="Genomic_DNA"/>
</dbReference>
<organism evidence="7 8">
    <name type="scientific">Pseudonocardia sediminis</name>
    <dbReference type="NCBI Taxonomy" id="1397368"/>
    <lineage>
        <taxon>Bacteria</taxon>
        <taxon>Bacillati</taxon>
        <taxon>Actinomycetota</taxon>
        <taxon>Actinomycetes</taxon>
        <taxon>Pseudonocardiales</taxon>
        <taxon>Pseudonocardiaceae</taxon>
        <taxon>Pseudonocardia</taxon>
    </lineage>
</organism>
<dbReference type="GO" id="GO:0006790">
    <property type="term" value="P:sulfur compound metabolic process"/>
    <property type="evidence" value="ECO:0007669"/>
    <property type="project" value="TreeGrafter"/>
</dbReference>
<evidence type="ECO:0000256" key="3">
    <source>
        <dbReference type="ARBA" id="ARBA00022964"/>
    </source>
</evidence>
<dbReference type="GO" id="GO:0046872">
    <property type="term" value="F:metal ion binding"/>
    <property type="evidence" value="ECO:0007669"/>
    <property type="project" value="UniProtKB-KW"/>
</dbReference>
<evidence type="ECO:0000313" key="8">
    <source>
        <dbReference type="Proteomes" id="UP000291591"/>
    </source>
</evidence>
<keyword evidence="4" id="KW-0560">Oxidoreductase</keyword>
<dbReference type="SUPFAM" id="SSF51197">
    <property type="entry name" value="Clavaminate synthase-like"/>
    <property type="match status" value="1"/>
</dbReference>
<dbReference type="GO" id="GO:0005737">
    <property type="term" value="C:cytoplasm"/>
    <property type="evidence" value="ECO:0007669"/>
    <property type="project" value="TreeGrafter"/>
</dbReference>
<dbReference type="GO" id="GO:0000908">
    <property type="term" value="F:taurine dioxygenase activity"/>
    <property type="evidence" value="ECO:0007669"/>
    <property type="project" value="TreeGrafter"/>
</dbReference>
<dbReference type="PANTHER" id="PTHR30468">
    <property type="entry name" value="ALPHA-KETOGLUTARATE-DEPENDENT SULFONATE DIOXYGENASE"/>
    <property type="match status" value="1"/>
</dbReference>
<gene>
    <name evidence="7" type="ORF">EV383_4058</name>
</gene>
<name>A0A4V2FR41_PSEST</name>
<comment type="similarity">
    <text evidence="1">Belongs to the TfdA dioxygenase family.</text>
</comment>
<evidence type="ECO:0000256" key="2">
    <source>
        <dbReference type="ARBA" id="ARBA00022723"/>
    </source>
</evidence>
<evidence type="ECO:0000259" key="6">
    <source>
        <dbReference type="Pfam" id="PF02668"/>
    </source>
</evidence>
<dbReference type="OrthoDB" id="581608at2"/>
<keyword evidence="2" id="KW-0479">Metal-binding</keyword>
<dbReference type="Proteomes" id="UP000291591">
    <property type="component" value="Unassembled WGS sequence"/>
</dbReference>
<dbReference type="RefSeq" id="WP_130291339.1">
    <property type="nucleotide sequence ID" value="NZ_SHKL01000001.1"/>
</dbReference>
<dbReference type="Gene3D" id="3.60.130.10">
    <property type="entry name" value="Clavaminate synthase-like"/>
    <property type="match status" value="1"/>
</dbReference>
<evidence type="ECO:0000256" key="5">
    <source>
        <dbReference type="ARBA" id="ARBA00023004"/>
    </source>
</evidence>
<dbReference type="InterPro" id="IPR003819">
    <property type="entry name" value="TauD/TfdA-like"/>
</dbReference>
<keyword evidence="5" id="KW-0408">Iron</keyword>
<reference evidence="7 8" key="1">
    <citation type="submission" date="2019-02" db="EMBL/GenBank/DDBJ databases">
        <title>Sequencing the genomes of 1000 actinobacteria strains.</title>
        <authorList>
            <person name="Klenk H.-P."/>
        </authorList>
    </citation>
    <scope>NUCLEOTIDE SEQUENCE [LARGE SCALE GENOMIC DNA]</scope>
    <source>
        <strain evidence="7 8">DSM 45779</strain>
    </source>
</reference>
<feature type="domain" description="TauD/TfdA-like" evidence="6">
    <location>
        <begin position="6"/>
        <end position="250"/>
    </location>
</feature>
<dbReference type="Pfam" id="PF02668">
    <property type="entry name" value="TauD"/>
    <property type="match status" value="1"/>
</dbReference>
<protein>
    <submittedName>
        <fullName evidence="7">Taurine dioxygenase</fullName>
    </submittedName>
</protein>
<evidence type="ECO:0000313" key="7">
    <source>
        <dbReference type="EMBL" id="RZT87150.1"/>
    </source>
</evidence>
<keyword evidence="3 7" id="KW-0223">Dioxygenase</keyword>
<evidence type="ECO:0000256" key="4">
    <source>
        <dbReference type="ARBA" id="ARBA00023002"/>
    </source>
</evidence>
<dbReference type="InterPro" id="IPR051323">
    <property type="entry name" value="AtsK-like"/>
</dbReference>
<dbReference type="PANTHER" id="PTHR30468:SF1">
    <property type="entry name" value="ALPHA-KETOGLUTARATE-DEPENDENT SULFONATE DIOXYGENASE"/>
    <property type="match status" value="1"/>
</dbReference>
<sequence length="260" mass="28127">MDHTVLQPVGAEVNGVSLEDIDAATVTDLTALLAEHGVLILPGQNIGDATFVSFLERFGELTFTVGETPVPEFDDLNVISNVGRTTPPKSTFHTDTSYVARPPAFTALRAVTIPLQGGATQFTNQYRAFDTLPADVRADLEGRTIRHVVTGLDLGDDAETEAEHPVFRRHPVSGRTTLYLSTPARCVSISGMSDAASQEMVRYLFEHSTREDNVLRHAWSPGDVVIWDNACVLHRADHDGVVGDRVMHRGMVAGPATVAA</sequence>
<dbReference type="AlphaFoldDB" id="A0A4V2FR41"/>
<keyword evidence="8" id="KW-1185">Reference proteome</keyword>
<evidence type="ECO:0000256" key="1">
    <source>
        <dbReference type="ARBA" id="ARBA00005896"/>
    </source>
</evidence>
<dbReference type="InterPro" id="IPR042098">
    <property type="entry name" value="TauD-like_sf"/>
</dbReference>
<comment type="caution">
    <text evidence="7">The sequence shown here is derived from an EMBL/GenBank/DDBJ whole genome shotgun (WGS) entry which is preliminary data.</text>
</comment>
<proteinExistence type="inferred from homology"/>